<dbReference type="SMART" id="SM00457">
    <property type="entry name" value="MACPF"/>
    <property type="match status" value="1"/>
</dbReference>
<evidence type="ECO:0000256" key="2">
    <source>
        <dbReference type="SAM" id="SignalP"/>
    </source>
</evidence>
<dbReference type="OrthoDB" id="5950457at2759"/>
<feature type="domain" description="MACPF" evidence="3">
    <location>
        <begin position="1"/>
        <end position="346"/>
    </location>
</feature>
<dbReference type="CDD" id="cd22579">
    <property type="entry name" value="MPEG1_P2"/>
    <property type="match status" value="1"/>
</dbReference>
<dbReference type="PANTHER" id="PTHR31463:SF1">
    <property type="entry name" value="MACROPHAGE-EXPRESSED GENE 1 PROTEIN"/>
    <property type="match status" value="1"/>
</dbReference>
<dbReference type="InterPro" id="IPR020864">
    <property type="entry name" value="MACPF"/>
</dbReference>
<evidence type="ECO:0000259" key="3">
    <source>
        <dbReference type="PROSITE" id="PS51412"/>
    </source>
</evidence>
<dbReference type="AlphaFoldDB" id="A0A8B8B0W8"/>
<dbReference type="GO" id="GO:0030670">
    <property type="term" value="C:phagocytic vesicle membrane"/>
    <property type="evidence" value="ECO:0007669"/>
    <property type="project" value="UniProtKB-SubCell"/>
</dbReference>
<feature type="chain" id="PRO_5034359749" evidence="2">
    <location>
        <begin position="19"/>
        <end position="699"/>
    </location>
</feature>
<keyword evidence="1" id="KW-1133">Transmembrane helix</keyword>
<dbReference type="PANTHER" id="PTHR31463">
    <property type="entry name" value="MACROPHAGE-EXPRESSED GENE 1 PROTEIN"/>
    <property type="match status" value="1"/>
</dbReference>
<gene>
    <name evidence="5" type="primary">LOC111106616</name>
</gene>
<keyword evidence="2" id="KW-0732">Signal</keyword>
<dbReference type="Pfam" id="PF01823">
    <property type="entry name" value="MACPF"/>
    <property type="match status" value="1"/>
</dbReference>
<dbReference type="InterPro" id="IPR039707">
    <property type="entry name" value="MPEG1"/>
</dbReference>
<evidence type="ECO:0000313" key="5">
    <source>
        <dbReference type="RefSeq" id="XP_022297057.1"/>
    </source>
</evidence>
<reference evidence="5" key="1">
    <citation type="submission" date="2025-08" db="UniProtKB">
        <authorList>
            <consortium name="RefSeq"/>
        </authorList>
    </citation>
    <scope>IDENTIFICATION</scope>
    <source>
        <tissue evidence="5">Whole sample</tissue>
    </source>
</reference>
<keyword evidence="1" id="KW-0472">Membrane</keyword>
<evidence type="ECO:0000256" key="1">
    <source>
        <dbReference type="SAM" id="Phobius"/>
    </source>
</evidence>
<proteinExistence type="predicted"/>
<protein>
    <submittedName>
        <fullName evidence="5">Macrophage-expressed gene 1 protein-like</fullName>
    </submittedName>
</protein>
<dbReference type="RefSeq" id="XP_022297057.1">
    <property type="nucleotide sequence ID" value="XM_022441349.1"/>
</dbReference>
<organism evidence="4 5">
    <name type="scientific">Crassostrea virginica</name>
    <name type="common">Eastern oyster</name>
    <dbReference type="NCBI Taxonomy" id="6565"/>
    <lineage>
        <taxon>Eukaryota</taxon>
        <taxon>Metazoa</taxon>
        <taxon>Spiralia</taxon>
        <taxon>Lophotrochozoa</taxon>
        <taxon>Mollusca</taxon>
        <taxon>Bivalvia</taxon>
        <taxon>Autobranchia</taxon>
        <taxon>Pteriomorphia</taxon>
        <taxon>Ostreida</taxon>
        <taxon>Ostreoidea</taxon>
        <taxon>Ostreidae</taxon>
        <taxon>Crassostrea</taxon>
    </lineage>
</organism>
<sequence>MLVPFLLSLGLSLYTTRATNYSVGDPRACYDEKGENPFMFEVLPGFGWDNLVNENRGVVVNFNFSKCKTTEDRRYLIPDGIVTIPIKSSRMNVFSKLYDHWSQYESDTAFSVNFGASANINGINIAASFSSEYEHIKKHQLDFKSFTTKVQARFVRYTTKVLPDMQLDHSFRNRLLRIAGHIQHNQKESTRYESELLVRDFGTHVLTSVDVGASIVKVDQVASSLLQDNTTNKVKIGLAANIAIGGVAGENITNQFSYAKSSLDKYMKNVLNSEIRTHGGPPINPEKLEISKWTTTIGNDLVAIDKDGFPLDYVISTTTLPNLSASLVEEIVKSVRNAIIAYYRHNTHPGCTNPDAPNFSKIANFDDGTCHMPFTNSSFGGVYQECVFHGQLLNNENLCDKLTTKNPQTQSFACPMGYEKVFLHKGQTHKAQHEHKCHKCWIFFQCCHDLSYYATATYTSYWCRANPNEVVQANSGFLFGGLYSDKTNNFVTQTRSCPQYYNPMVIASNIRICISDDYELGARSAVPFGGFYSCEQGNPLADGQLNKRCPKGFSNHLATTDNNCEIEYCVRNGLLSDLKFPTLQLPPFLEIPAESIAKPANYIISHDSESWMQLMDPKMKGRTPEESSWITVKSAPKEMAVLMRKFNQNHVVGSNEETEMSKPVIAGLSVGLTTAVCLILGIGISIRRYRKKQRRYNSV</sequence>
<feature type="transmembrane region" description="Helical" evidence="1">
    <location>
        <begin position="664"/>
        <end position="686"/>
    </location>
</feature>
<feature type="signal peptide" evidence="2">
    <location>
        <begin position="1"/>
        <end position="18"/>
    </location>
</feature>
<name>A0A8B8B0W8_CRAVI</name>
<evidence type="ECO:0000313" key="4">
    <source>
        <dbReference type="Proteomes" id="UP000694844"/>
    </source>
</evidence>
<accession>A0A8B8B0W8</accession>
<dbReference type="PROSITE" id="PS51412">
    <property type="entry name" value="MACPF_2"/>
    <property type="match status" value="1"/>
</dbReference>
<dbReference type="Proteomes" id="UP000694844">
    <property type="component" value="Chromosome 8"/>
</dbReference>
<keyword evidence="1" id="KW-0812">Transmembrane</keyword>
<keyword evidence="4" id="KW-1185">Reference proteome</keyword>
<dbReference type="GO" id="GO:0045087">
    <property type="term" value="P:innate immune response"/>
    <property type="evidence" value="ECO:0007669"/>
    <property type="project" value="UniProtKB-KW"/>
</dbReference>
<dbReference type="KEGG" id="cvn:111106616"/>
<dbReference type="GeneID" id="111106616"/>
<dbReference type="GO" id="GO:0002250">
    <property type="term" value="P:adaptive immune response"/>
    <property type="evidence" value="ECO:0007669"/>
    <property type="project" value="UniProtKB-KW"/>
</dbReference>